<feature type="domain" description="F-BAR" evidence="3">
    <location>
        <begin position="1"/>
        <end position="192"/>
    </location>
</feature>
<dbReference type="OrthoDB" id="10065861at2759"/>
<comment type="caution">
    <text evidence="4">The sequence shown here is derived from an EMBL/GenBank/DDBJ whole genome shotgun (WGS) entry which is preliminary data.</text>
</comment>
<reference evidence="4 5" key="1">
    <citation type="journal article" date="2020" name="Cell">
        <title>Large-Scale Comparative Analyses of Tick Genomes Elucidate Their Genetic Diversity and Vector Capacities.</title>
        <authorList>
            <consortium name="Tick Genome and Microbiome Consortium (TIGMIC)"/>
            <person name="Jia N."/>
            <person name="Wang J."/>
            <person name="Shi W."/>
            <person name="Du L."/>
            <person name="Sun Y."/>
            <person name="Zhan W."/>
            <person name="Jiang J.F."/>
            <person name="Wang Q."/>
            <person name="Zhang B."/>
            <person name="Ji P."/>
            <person name="Bell-Sakyi L."/>
            <person name="Cui X.M."/>
            <person name="Yuan T.T."/>
            <person name="Jiang B.G."/>
            <person name="Yang W.F."/>
            <person name="Lam T.T."/>
            <person name="Chang Q.C."/>
            <person name="Ding S.J."/>
            <person name="Wang X.J."/>
            <person name="Zhu J.G."/>
            <person name="Ruan X.D."/>
            <person name="Zhao L."/>
            <person name="Wei J.T."/>
            <person name="Ye R.Z."/>
            <person name="Que T.C."/>
            <person name="Du C.H."/>
            <person name="Zhou Y.H."/>
            <person name="Cheng J.X."/>
            <person name="Dai P.F."/>
            <person name="Guo W.B."/>
            <person name="Han X.H."/>
            <person name="Huang E.J."/>
            <person name="Li L.F."/>
            <person name="Wei W."/>
            <person name="Gao Y.C."/>
            <person name="Liu J.Z."/>
            <person name="Shao H.Z."/>
            <person name="Wang X."/>
            <person name="Wang C.C."/>
            <person name="Yang T.C."/>
            <person name="Huo Q.B."/>
            <person name="Li W."/>
            <person name="Chen H.Y."/>
            <person name="Chen S.E."/>
            <person name="Zhou L.G."/>
            <person name="Ni X.B."/>
            <person name="Tian J.H."/>
            <person name="Sheng Y."/>
            <person name="Liu T."/>
            <person name="Pan Y.S."/>
            <person name="Xia L.Y."/>
            <person name="Li J."/>
            <person name="Zhao F."/>
            <person name="Cao W.C."/>
        </authorList>
    </citation>
    <scope>NUCLEOTIDE SEQUENCE [LARGE SCALE GENOMIC DNA]</scope>
    <source>
        <strain evidence="4">HaeL-2018</strain>
    </source>
</reference>
<dbReference type="InterPro" id="IPR027267">
    <property type="entry name" value="AH/BAR_dom_sf"/>
</dbReference>
<dbReference type="GO" id="GO:0007274">
    <property type="term" value="P:neuromuscular synaptic transmission"/>
    <property type="evidence" value="ECO:0007669"/>
    <property type="project" value="TreeGrafter"/>
</dbReference>
<dbReference type="PROSITE" id="PS51741">
    <property type="entry name" value="F_BAR"/>
    <property type="match status" value="1"/>
</dbReference>
<dbReference type="Gene3D" id="1.20.1270.60">
    <property type="entry name" value="Arfaptin homology (AH) domain/BAR domain"/>
    <property type="match status" value="1"/>
</dbReference>
<evidence type="ECO:0000313" key="5">
    <source>
        <dbReference type="Proteomes" id="UP000821853"/>
    </source>
</evidence>
<accession>A0A9J6GGD7</accession>
<protein>
    <recommendedName>
        <fullName evidence="3">F-BAR domain-containing protein</fullName>
    </recommendedName>
</protein>
<dbReference type="Proteomes" id="UP000821853">
    <property type="component" value="Chromosome 4"/>
</dbReference>
<organism evidence="4 5">
    <name type="scientific">Haemaphysalis longicornis</name>
    <name type="common">Bush tick</name>
    <dbReference type="NCBI Taxonomy" id="44386"/>
    <lineage>
        <taxon>Eukaryota</taxon>
        <taxon>Metazoa</taxon>
        <taxon>Ecdysozoa</taxon>
        <taxon>Arthropoda</taxon>
        <taxon>Chelicerata</taxon>
        <taxon>Arachnida</taxon>
        <taxon>Acari</taxon>
        <taxon>Parasitiformes</taxon>
        <taxon>Ixodida</taxon>
        <taxon>Ixodoidea</taxon>
        <taxon>Ixodidae</taxon>
        <taxon>Haemaphysalinae</taxon>
        <taxon>Haemaphysalis</taxon>
    </lineage>
</organism>
<dbReference type="PANTHER" id="PTHR15735:SF21">
    <property type="entry name" value="PROTEIN NERVOUS WRECK"/>
    <property type="match status" value="1"/>
</dbReference>
<feature type="coiled-coil region" evidence="2">
    <location>
        <begin position="227"/>
        <end position="254"/>
    </location>
</feature>
<dbReference type="InterPro" id="IPR031160">
    <property type="entry name" value="F_BAR_dom"/>
</dbReference>
<dbReference type="GO" id="GO:0031594">
    <property type="term" value="C:neuromuscular junction"/>
    <property type="evidence" value="ECO:0007669"/>
    <property type="project" value="TreeGrafter"/>
</dbReference>
<dbReference type="AlphaFoldDB" id="A0A9J6GGD7"/>
<keyword evidence="5" id="KW-1185">Reference proteome</keyword>
<gene>
    <name evidence="4" type="ORF">HPB48_009457</name>
</gene>
<evidence type="ECO:0000259" key="3">
    <source>
        <dbReference type="PROSITE" id="PS51741"/>
    </source>
</evidence>
<dbReference type="EMBL" id="JABSTR010000006">
    <property type="protein sequence ID" value="KAH9373412.1"/>
    <property type="molecule type" value="Genomic_DNA"/>
</dbReference>
<evidence type="ECO:0000313" key="4">
    <source>
        <dbReference type="EMBL" id="KAH9373412.1"/>
    </source>
</evidence>
<evidence type="ECO:0000256" key="2">
    <source>
        <dbReference type="SAM" id="Coils"/>
    </source>
</evidence>
<keyword evidence="1 2" id="KW-0175">Coiled coil</keyword>
<dbReference type="GO" id="GO:0030833">
    <property type="term" value="P:regulation of actin filament polymerization"/>
    <property type="evidence" value="ECO:0007669"/>
    <property type="project" value="TreeGrafter"/>
</dbReference>
<evidence type="ECO:0000256" key="1">
    <source>
        <dbReference type="PROSITE-ProRule" id="PRU01077"/>
    </source>
</evidence>
<dbReference type="PANTHER" id="PTHR15735">
    <property type="entry name" value="FCH AND DOUBLE SH3 DOMAINS PROTEIN"/>
    <property type="match status" value="1"/>
</dbReference>
<dbReference type="VEuPathDB" id="VectorBase:HLOH_041017"/>
<name>A0A9J6GGD7_HAELO</name>
<sequence length="325" mass="36986">MLLDETEKIAKARLAAAEVFSQQISENAKNVRANKLQVAKKEEVQQCVQEVDKTKKLYFEEEHMAHEARDKAHDAEEKLKKKKGRIFQSITSLQKNSQKFSSRREACDIQSTKARNDYILALVAANAHQSRFYETDLPDILQITRQYSAECFLQENQVLGKPLKYDFDPCDNDQVRTICVEHHADICLGKEAKKWASAFMKDCRSLRDSNKELNRLLGQIAKGEKTMESSTGEQEDIEQKLEDIRNAIRKAEIAYTAACGAKRARFSDEKRGVEIDGRAVSVRRSMRIWAASGSRRKKSQSVAAQAKRGILAAIRNSCRVRDESL</sequence>
<dbReference type="GO" id="GO:0055037">
    <property type="term" value="C:recycling endosome"/>
    <property type="evidence" value="ECO:0007669"/>
    <property type="project" value="TreeGrafter"/>
</dbReference>
<proteinExistence type="predicted"/>
<dbReference type="SUPFAM" id="SSF103657">
    <property type="entry name" value="BAR/IMD domain-like"/>
    <property type="match status" value="1"/>
</dbReference>